<sequence length="837" mass="94005">MEPKILENKVSINGEKRNKIHNSKEITRSTIKKHNQNNSDIFGEGQSTAYINKRKIDSANTRDFFGVPKIKTDLKLTKNLRTDIHKPLKYYSTPNPARKKENNEKIPVSSYEEYPSEVLQKTTNFETHGCDTFSLATGIDSETRDDLSSTIEHIDENFPADDDTDWSIIQSSQDNTDAWKSSKTSNNTEFWRSNTYDKKETQHLKCPDKCSYHDYYYHYCWRKEVVKRDFSEQSLWDCQSTKSTRSNKSGMKHANIGPSMFTFPQNTSMMTSRNSKRVTQSKAISCAHCAIVDETKSKEVKNISYQALKERDSYLKEGNLNKSISKSSLAIPVYVQENYTEVTPLVVENKVTSTLIHNIDKPMTITCNNAETETVPPDKNSLNSVKVMTSAEIHKEFYNKEIQVLPAHLLTKMSIGMSVPYQLISDVKSSVVTGTKVTSVSSDNIQPSSIQASTLTRISKVATANTGISAIDLLERSSVNGGSHITQCSCNTGSCPDCHSTCVNAVTELNSKSTETSQNFDAQENSNKQIKTDCFVQYSNFSKDSTKHLARIGRSRLLSVRTFMNSEVGTQKSACFTNSKGTNDVKQMSQNFMKPNELLANEPNFVISSNLNAAKWIKGYVKEDEKDIQSIIDISETTVNESLERASLAIMHSKHETREEIKKKSTIKANQQPAVNCVTEKLLGVMPSTSVTEIHLIKDHKEILCTTSALAQDVRSNFDTITSNGKEFKVSKENITSDGPTKDYSQLYEKSVISNKPEILMADKITSGVNYTEEREYKSNFALTSRHILPSIIPCGELCSFKNTEKGDERRGARGDEKRGEGKTGEIDKRSRKAEIC</sequence>
<dbReference type="EMBL" id="OV170227">
    <property type="protein sequence ID" value="CAH0727940.1"/>
    <property type="molecule type" value="Genomic_DNA"/>
</dbReference>
<dbReference type="AlphaFoldDB" id="A0A8J9VK78"/>
<dbReference type="OrthoDB" id="6930062at2759"/>
<feature type="compositionally biased region" description="Basic and acidic residues" evidence="1">
    <location>
        <begin position="803"/>
        <end position="837"/>
    </location>
</feature>
<reference evidence="2" key="1">
    <citation type="submission" date="2021-12" db="EMBL/GenBank/DDBJ databases">
        <authorList>
            <person name="Martin H S."/>
        </authorList>
    </citation>
    <scope>NUCLEOTIDE SEQUENCE</scope>
</reference>
<accession>A0A8J9VK78</accession>
<evidence type="ECO:0000313" key="3">
    <source>
        <dbReference type="Proteomes" id="UP000838878"/>
    </source>
</evidence>
<dbReference type="Proteomes" id="UP000838878">
    <property type="component" value="Chromosome 7"/>
</dbReference>
<gene>
    <name evidence="2" type="ORF">BINO364_LOCUS13210</name>
</gene>
<proteinExistence type="predicted"/>
<protein>
    <submittedName>
        <fullName evidence="2">Uncharacterized protein</fullName>
    </submittedName>
</protein>
<name>A0A8J9VK78_9NEOP</name>
<evidence type="ECO:0000313" key="2">
    <source>
        <dbReference type="EMBL" id="CAH0727940.1"/>
    </source>
</evidence>
<organism evidence="2 3">
    <name type="scientific">Brenthis ino</name>
    <name type="common">lesser marbled fritillary</name>
    <dbReference type="NCBI Taxonomy" id="405034"/>
    <lineage>
        <taxon>Eukaryota</taxon>
        <taxon>Metazoa</taxon>
        <taxon>Ecdysozoa</taxon>
        <taxon>Arthropoda</taxon>
        <taxon>Hexapoda</taxon>
        <taxon>Insecta</taxon>
        <taxon>Pterygota</taxon>
        <taxon>Neoptera</taxon>
        <taxon>Endopterygota</taxon>
        <taxon>Lepidoptera</taxon>
        <taxon>Glossata</taxon>
        <taxon>Ditrysia</taxon>
        <taxon>Papilionoidea</taxon>
        <taxon>Nymphalidae</taxon>
        <taxon>Heliconiinae</taxon>
        <taxon>Argynnini</taxon>
        <taxon>Brenthis</taxon>
    </lineage>
</organism>
<feature type="region of interest" description="Disordered" evidence="1">
    <location>
        <begin position="802"/>
        <end position="837"/>
    </location>
</feature>
<feature type="non-terminal residue" evidence="2">
    <location>
        <position position="837"/>
    </location>
</feature>
<evidence type="ECO:0000256" key="1">
    <source>
        <dbReference type="SAM" id="MobiDB-lite"/>
    </source>
</evidence>
<feature type="region of interest" description="Disordered" evidence="1">
    <location>
        <begin position="13"/>
        <end position="43"/>
    </location>
</feature>
<keyword evidence="3" id="KW-1185">Reference proteome</keyword>
<feature type="compositionally biased region" description="Basic and acidic residues" evidence="1">
    <location>
        <begin position="14"/>
        <end position="27"/>
    </location>
</feature>